<evidence type="ECO:0000256" key="7">
    <source>
        <dbReference type="ARBA" id="ARBA00023163"/>
    </source>
</evidence>
<dbReference type="STRING" id="7918.ENSLOCP00000003408"/>
<dbReference type="PROSITE" id="PS00028">
    <property type="entry name" value="ZINC_FINGER_C2H2_1"/>
    <property type="match status" value="3"/>
</dbReference>
<proteinExistence type="predicted"/>
<feature type="domain" description="C2H2-type" evidence="11">
    <location>
        <begin position="377"/>
        <end position="404"/>
    </location>
</feature>
<keyword evidence="4 9" id="KW-0863">Zinc-finger</keyword>
<keyword evidence="8" id="KW-0539">Nucleus</keyword>
<dbReference type="FunFam" id="3.30.160.60:FF:000060">
    <property type="entry name" value="zinc finger protein 436"/>
    <property type="match status" value="1"/>
</dbReference>
<keyword evidence="7" id="KW-0804">Transcription</keyword>
<dbReference type="Proteomes" id="UP000018468">
    <property type="component" value="Linkage group LG5"/>
</dbReference>
<keyword evidence="5" id="KW-0862">Zinc</keyword>
<evidence type="ECO:0000256" key="9">
    <source>
        <dbReference type="PROSITE-ProRule" id="PRU00042"/>
    </source>
</evidence>
<comment type="subcellular location">
    <subcellularLocation>
        <location evidence="1">Nucleus</location>
    </subcellularLocation>
</comment>
<dbReference type="SMART" id="SM00355">
    <property type="entry name" value="ZnF_C2H2"/>
    <property type="match status" value="4"/>
</dbReference>
<evidence type="ECO:0000256" key="6">
    <source>
        <dbReference type="ARBA" id="ARBA00023015"/>
    </source>
</evidence>
<dbReference type="SUPFAM" id="SSF57667">
    <property type="entry name" value="beta-beta-alpha zinc fingers"/>
    <property type="match status" value="2"/>
</dbReference>
<dbReference type="KEGG" id="loc:107075321"/>
<dbReference type="eggNOG" id="KOG1721">
    <property type="taxonomic scope" value="Eukaryota"/>
</dbReference>
<sequence>MAETPLKLEIQLSSLIERNVQNTVSEIAQLLRGSLAGLRAELTRKRRQNQTLSAELRQLEESLRAERRQLCPASPAGERSSKEPSRSSEGAGEGCAAEDGGGVPEPEEGPRTRHDRGPARTPDKEGVRSQGRSQRDDSGASFYVIEIDPSAIDLQFVLPSPVVPAEPLGSEHGSTDGDPGDLLRISHAGSPRVNGHLELEPGGTPPGLPEPPAGARAPCGGDSQPPWLSGDADLAAGVLSRAEGPADGWCAWTAERASVCSSPCDECQAGAPEGDGVPLFGSQPSDQKPETPESDTAAPDEQDELFAGGEEPQRFSRTPVPHAQTGPGQTLPPGHSASGSEPPTPAQSPGFQMELRRSKESPSLHGGPVSQEPAAGYHCPHCGKKLSSSYSVRRHLQIHMRDRFRCAECGKTFGYLSSLDRHKRIHSRLDEPPGKICGPPAGHVRRLRRRRGRNPLGCIHCEEPASRRNSLPPHRDAQHPKRRRPAEPPVPQKDAEAGGKRRFPCGQCHKSFTRRYSLKRHLSAHTAHSPGAHGPPPAPGRTQELGQGGERSRR</sequence>
<dbReference type="InParanoid" id="W5M4V0"/>
<dbReference type="InterPro" id="IPR036236">
    <property type="entry name" value="Znf_C2H2_sf"/>
</dbReference>
<dbReference type="GeneID" id="107075321"/>
<feature type="region of interest" description="Disordered" evidence="10">
    <location>
        <begin position="66"/>
        <end position="141"/>
    </location>
</feature>
<dbReference type="EMBL" id="AHAT01038762">
    <property type="status" value="NOT_ANNOTATED_CDS"/>
    <property type="molecule type" value="Genomic_DNA"/>
</dbReference>
<reference evidence="12" key="2">
    <citation type="submission" date="2025-08" db="UniProtKB">
        <authorList>
            <consortium name="Ensembl"/>
        </authorList>
    </citation>
    <scope>IDENTIFICATION</scope>
</reference>
<organism evidence="12 13">
    <name type="scientific">Lepisosteus oculatus</name>
    <name type="common">Spotted gar</name>
    <dbReference type="NCBI Taxonomy" id="7918"/>
    <lineage>
        <taxon>Eukaryota</taxon>
        <taxon>Metazoa</taxon>
        <taxon>Chordata</taxon>
        <taxon>Craniata</taxon>
        <taxon>Vertebrata</taxon>
        <taxon>Euteleostomi</taxon>
        <taxon>Actinopterygii</taxon>
        <taxon>Neopterygii</taxon>
        <taxon>Holostei</taxon>
        <taxon>Semionotiformes</taxon>
        <taxon>Lepisosteidae</taxon>
        <taxon>Lepisosteus</taxon>
    </lineage>
</organism>
<feature type="region of interest" description="Disordered" evidence="10">
    <location>
        <begin position="456"/>
        <end position="554"/>
    </location>
</feature>
<feature type="compositionally biased region" description="Basic and acidic residues" evidence="10">
    <location>
        <begin position="108"/>
        <end position="138"/>
    </location>
</feature>
<dbReference type="GO" id="GO:0008270">
    <property type="term" value="F:zinc ion binding"/>
    <property type="evidence" value="ECO:0007669"/>
    <property type="project" value="UniProtKB-KW"/>
</dbReference>
<dbReference type="PANTHER" id="PTHR24403">
    <property type="entry name" value="ZINC FINGER PROTEIN"/>
    <property type="match status" value="1"/>
</dbReference>
<dbReference type="GO" id="GO:0005634">
    <property type="term" value="C:nucleus"/>
    <property type="evidence" value="ECO:0007669"/>
    <property type="project" value="UniProtKB-SubCell"/>
</dbReference>
<protein>
    <submittedName>
        <fullName evidence="12">Zinc finger protein 764</fullName>
    </submittedName>
</protein>
<feature type="region of interest" description="Disordered" evidence="10">
    <location>
        <begin position="261"/>
        <end position="376"/>
    </location>
</feature>
<feature type="compositionally biased region" description="Low complexity" evidence="10">
    <location>
        <begin position="87"/>
        <end position="98"/>
    </location>
</feature>
<dbReference type="FunFam" id="3.30.160.60:FF:000100">
    <property type="entry name" value="Zinc finger 45-like"/>
    <property type="match status" value="1"/>
</dbReference>
<feature type="compositionally biased region" description="Basic residues" evidence="10">
    <location>
        <begin position="511"/>
        <end position="523"/>
    </location>
</feature>
<dbReference type="OrthoDB" id="8922241at2759"/>
<dbReference type="Bgee" id="ENSLOCG00000002902">
    <property type="expression patterns" value="Expressed in muscle tissue and 13 other cell types or tissues"/>
</dbReference>
<dbReference type="Pfam" id="PF00096">
    <property type="entry name" value="zf-C2H2"/>
    <property type="match status" value="3"/>
</dbReference>
<evidence type="ECO:0000256" key="2">
    <source>
        <dbReference type="ARBA" id="ARBA00022723"/>
    </source>
</evidence>
<dbReference type="Ensembl" id="ENSLOCT00000003415.1">
    <property type="protein sequence ID" value="ENSLOCP00000003408.1"/>
    <property type="gene ID" value="ENSLOCG00000002902.1"/>
</dbReference>
<reference evidence="13" key="1">
    <citation type="submission" date="2011-12" db="EMBL/GenBank/DDBJ databases">
        <title>The Draft Genome of Lepisosteus oculatus.</title>
        <authorList>
            <consortium name="The Broad Institute Genome Assembly &amp; Analysis Group"/>
            <consortium name="Computational R&amp;D Group"/>
            <consortium name="and Sequencing Platform"/>
            <person name="Di Palma F."/>
            <person name="Alfoldi J."/>
            <person name="Johnson J."/>
            <person name="Berlin A."/>
            <person name="Gnerre S."/>
            <person name="Jaffe D."/>
            <person name="MacCallum I."/>
            <person name="Young S."/>
            <person name="Walker B.J."/>
            <person name="Lander E.S."/>
            <person name="Lindblad-Toh K."/>
        </authorList>
    </citation>
    <scope>NUCLEOTIDE SEQUENCE [LARGE SCALE GENOMIC DNA]</scope>
</reference>
<dbReference type="HOGENOM" id="CLU_491711_0_0_1"/>
<evidence type="ECO:0000256" key="4">
    <source>
        <dbReference type="ARBA" id="ARBA00022771"/>
    </source>
</evidence>
<feature type="domain" description="C2H2-type" evidence="11">
    <location>
        <begin position="503"/>
        <end position="530"/>
    </location>
</feature>
<evidence type="ECO:0000256" key="1">
    <source>
        <dbReference type="ARBA" id="ARBA00004123"/>
    </source>
</evidence>
<feature type="domain" description="C2H2-type" evidence="11">
    <location>
        <begin position="404"/>
        <end position="431"/>
    </location>
</feature>
<keyword evidence="3" id="KW-0677">Repeat</keyword>
<dbReference type="InterPro" id="IPR013087">
    <property type="entry name" value="Znf_C2H2_type"/>
</dbReference>
<evidence type="ECO:0000259" key="11">
    <source>
        <dbReference type="PROSITE" id="PS50157"/>
    </source>
</evidence>
<dbReference type="PROSITE" id="PS50157">
    <property type="entry name" value="ZINC_FINGER_C2H2_2"/>
    <property type="match status" value="3"/>
</dbReference>
<keyword evidence="13" id="KW-1185">Reference proteome</keyword>
<evidence type="ECO:0000256" key="3">
    <source>
        <dbReference type="ARBA" id="ARBA00022737"/>
    </source>
</evidence>
<feature type="region of interest" description="Disordered" evidence="10">
    <location>
        <begin position="192"/>
        <end position="229"/>
    </location>
</feature>
<keyword evidence="6" id="KW-0805">Transcription regulation</keyword>
<feature type="region of interest" description="Disordered" evidence="10">
    <location>
        <begin position="163"/>
        <end position="182"/>
    </location>
</feature>
<feature type="compositionally biased region" description="Pro residues" evidence="10">
    <location>
        <begin position="203"/>
        <end position="212"/>
    </location>
</feature>
<dbReference type="Gene3D" id="3.30.160.60">
    <property type="entry name" value="Classic Zinc Finger"/>
    <property type="match status" value="2"/>
</dbReference>
<keyword evidence="2" id="KW-0479">Metal-binding</keyword>
<evidence type="ECO:0000256" key="10">
    <source>
        <dbReference type="SAM" id="MobiDB-lite"/>
    </source>
</evidence>
<reference evidence="12" key="3">
    <citation type="submission" date="2025-09" db="UniProtKB">
        <authorList>
            <consortium name="Ensembl"/>
        </authorList>
    </citation>
    <scope>IDENTIFICATION</scope>
</reference>
<dbReference type="PANTHER" id="PTHR24403:SF107">
    <property type="entry name" value="ZINC FINGER PROTEIN 521"/>
    <property type="match status" value="1"/>
</dbReference>
<dbReference type="AlphaFoldDB" id="W5M4V0"/>
<dbReference type="OMA" id="CIHCEEP"/>
<evidence type="ECO:0000256" key="5">
    <source>
        <dbReference type="ARBA" id="ARBA00022833"/>
    </source>
</evidence>
<accession>W5M4V0</accession>
<dbReference type="InterPro" id="IPR050688">
    <property type="entry name" value="Zinc_finger/UBP_domain"/>
</dbReference>
<evidence type="ECO:0000313" key="12">
    <source>
        <dbReference type="Ensembl" id="ENSLOCP00000003408.1"/>
    </source>
</evidence>
<evidence type="ECO:0000256" key="8">
    <source>
        <dbReference type="ARBA" id="ARBA00023242"/>
    </source>
</evidence>
<name>W5M4V0_LEPOC</name>
<evidence type="ECO:0000313" key="13">
    <source>
        <dbReference type="Proteomes" id="UP000018468"/>
    </source>
</evidence>